<dbReference type="PANTHER" id="PTHR36172:SF1">
    <property type="entry name" value="RESOLVASE-RELATED"/>
    <property type="match status" value="1"/>
</dbReference>
<evidence type="ECO:0000313" key="4">
    <source>
        <dbReference type="Proteomes" id="UP000070341"/>
    </source>
</evidence>
<evidence type="ECO:0000256" key="1">
    <source>
        <dbReference type="ARBA" id="ARBA00023125"/>
    </source>
</evidence>
<dbReference type="EMBL" id="LHXU01000004">
    <property type="protein sequence ID" value="KXB00751.1"/>
    <property type="molecule type" value="Genomic_DNA"/>
</dbReference>
<dbReference type="NCBIfam" id="NF040570">
    <property type="entry name" value="guided_TnpB"/>
    <property type="match status" value="1"/>
</dbReference>
<dbReference type="PANTHER" id="PTHR36172">
    <property type="match status" value="1"/>
</dbReference>
<accession>A0A133V2U8</accession>
<comment type="caution">
    <text evidence="3">The sequence shown here is derived from an EMBL/GenBank/DDBJ whole genome shotgun (WGS) entry which is preliminary data.</text>
</comment>
<dbReference type="AlphaFoldDB" id="A0A133V2U8"/>
<evidence type="ECO:0000259" key="2">
    <source>
        <dbReference type="Pfam" id="PF07282"/>
    </source>
</evidence>
<dbReference type="Proteomes" id="UP000070341">
    <property type="component" value="Unassembled WGS sequence"/>
</dbReference>
<protein>
    <recommendedName>
        <fullName evidence="2">Cas12f1-like TNB domain-containing protein</fullName>
    </recommendedName>
</protein>
<name>A0A133V2U8_9EURY</name>
<reference evidence="3 4" key="1">
    <citation type="journal article" date="2016" name="Sci. Rep.">
        <title>Metabolic traits of an uncultured archaeal lineage -MSBL1- from brine pools of the Red Sea.</title>
        <authorList>
            <person name="Mwirichia R."/>
            <person name="Alam I."/>
            <person name="Rashid M."/>
            <person name="Vinu M."/>
            <person name="Ba-Alawi W."/>
            <person name="Anthony Kamau A."/>
            <person name="Kamanda Ngugi D."/>
            <person name="Goker M."/>
            <person name="Klenk H.P."/>
            <person name="Bajic V."/>
            <person name="Stingl U."/>
        </authorList>
    </citation>
    <scope>NUCLEOTIDE SEQUENCE [LARGE SCALE GENOMIC DNA]</scope>
    <source>
        <strain evidence="3">SCGC-AAA259M10</strain>
    </source>
</reference>
<dbReference type="InterPro" id="IPR010095">
    <property type="entry name" value="Cas12f1-like_TNB"/>
</dbReference>
<dbReference type="Pfam" id="PF07282">
    <property type="entry name" value="Cas12f1-like_TNB"/>
    <property type="match status" value="1"/>
</dbReference>
<proteinExistence type="predicted"/>
<dbReference type="InterPro" id="IPR051491">
    <property type="entry name" value="Recombinase/Transposase-rel"/>
</dbReference>
<dbReference type="NCBIfam" id="TIGR01766">
    <property type="entry name" value="IS200/IS605 family accessory protein TnpB-like domain"/>
    <property type="match status" value="1"/>
</dbReference>
<evidence type="ECO:0000313" key="3">
    <source>
        <dbReference type="EMBL" id="KXB00751.1"/>
    </source>
</evidence>
<keyword evidence="4" id="KW-1185">Reference proteome</keyword>
<gene>
    <name evidence="3" type="ORF">AKJ40_00560</name>
</gene>
<sequence length="352" mass="39819">MKKVRKTVQCGIVNLTDVKESLLGREFENLQRFLHGEEGVELYSANKQQAERYYKKIKDGKKYPISIRKDLIDIRECDSDVGDYFVRIPVAGRRGGVNVPVNTHMGIEEDWEICESKLFRKDGSFYLNVTVEIEVGEVEEYEGVLGIDLGLRNPVVSVALPSRESEFRGLGVKQVQSKYFYLRRQSETGKGWHRRERDKVRDQLHKTTTKIANYAEENKVVVAVGDLSGVQNQDKGREMNRKLHRFPHYSFRQMLEYKCRERGIEYIEVNEAYTSQRCSRCGEEGNRNGGEFKCPNCGLEIDADVNGARNIVSRALDKSEIRPLVNAGAPVAAPGTLSVEATSGASPEAISC</sequence>
<organism evidence="3 4">
    <name type="scientific">candidate division MSBL1 archaeon SCGC-AAA259M10</name>
    <dbReference type="NCBI Taxonomy" id="1698270"/>
    <lineage>
        <taxon>Archaea</taxon>
        <taxon>Methanobacteriati</taxon>
        <taxon>Methanobacteriota</taxon>
        <taxon>candidate division MSBL1</taxon>
    </lineage>
</organism>
<feature type="domain" description="Cas12f1-like TNB" evidence="2">
    <location>
        <begin position="248"/>
        <end position="311"/>
    </location>
</feature>
<keyword evidence="1" id="KW-0238">DNA-binding</keyword>
<dbReference type="GO" id="GO:0003677">
    <property type="term" value="F:DNA binding"/>
    <property type="evidence" value="ECO:0007669"/>
    <property type="project" value="UniProtKB-KW"/>
</dbReference>